<reference evidence="2" key="1">
    <citation type="submission" date="2020-02" db="EMBL/GenBank/DDBJ databases">
        <authorList>
            <person name="Scholz U."/>
            <person name="Mascher M."/>
            <person name="Fiebig A."/>
        </authorList>
    </citation>
    <scope>NUCLEOTIDE SEQUENCE</scope>
</reference>
<accession>A0A7I8KJH0</accession>
<evidence type="ECO:0000313" key="2">
    <source>
        <dbReference type="EMBL" id="CAA7397248.1"/>
    </source>
</evidence>
<sequence>MAIKQNKKILVNYVKIEDQLADILTKSLERIKFVEMID</sequence>
<name>A0A7I8KJH0_SPIIN</name>
<proteinExistence type="predicted"/>
<dbReference type="AlphaFoldDB" id="A0A7I8KJH0"/>
<protein>
    <submittedName>
        <fullName evidence="2">Uncharacterized protein</fullName>
    </submittedName>
</protein>
<gene>
    <name evidence="1" type="ORF">SI7747_06007295</name>
    <name evidence="2" type="ORF">SI8410_06007913</name>
</gene>
<evidence type="ECO:0000313" key="1">
    <source>
        <dbReference type="EMBL" id="CAA2621181.1"/>
    </source>
</evidence>
<evidence type="ECO:0000313" key="3">
    <source>
        <dbReference type="Proteomes" id="UP000663760"/>
    </source>
</evidence>
<dbReference type="EMBL" id="LR743593">
    <property type="protein sequence ID" value="CAA2621181.1"/>
    <property type="molecule type" value="Genomic_DNA"/>
</dbReference>
<dbReference type="OrthoDB" id="691565at2759"/>
<keyword evidence="3" id="KW-1185">Reference proteome</keyword>
<dbReference type="Proteomes" id="UP000663760">
    <property type="component" value="Chromosome 6"/>
</dbReference>
<dbReference type="EMBL" id="LR746269">
    <property type="protein sequence ID" value="CAA7397248.1"/>
    <property type="molecule type" value="Genomic_DNA"/>
</dbReference>
<organism evidence="2 3">
    <name type="scientific">Spirodela intermedia</name>
    <name type="common">Intermediate duckweed</name>
    <dbReference type="NCBI Taxonomy" id="51605"/>
    <lineage>
        <taxon>Eukaryota</taxon>
        <taxon>Viridiplantae</taxon>
        <taxon>Streptophyta</taxon>
        <taxon>Embryophyta</taxon>
        <taxon>Tracheophyta</taxon>
        <taxon>Spermatophyta</taxon>
        <taxon>Magnoliopsida</taxon>
        <taxon>Liliopsida</taxon>
        <taxon>Araceae</taxon>
        <taxon>Lemnoideae</taxon>
        <taxon>Spirodela</taxon>
    </lineage>
</organism>